<dbReference type="PROSITE" id="PS50297">
    <property type="entry name" value="ANK_REP_REGION"/>
    <property type="match status" value="1"/>
</dbReference>
<dbReference type="InterPro" id="IPR054471">
    <property type="entry name" value="GPIID_WHD"/>
</dbReference>
<dbReference type="SUPFAM" id="SSF48403">
    <property type="entry name" value="Ankyrin repeat"/>
    <property type="match status" value="1"/>
</dbReference>
<keyword evidence="2" id="KW-0040">ANK repeat</keyword>
<accession>A0A9P4U8N1</accession>
<dbReference type="Pfam" id="PF13637">
    <property type="entry name" value="Ank_4"/>
    <property type="match status" value="1"/>
</dbReference>
<dbReference type="Pfam" id="PF06985">
    <property type="entry name" value="HET"/>
    <property type="match status" value="1"/>
</dbReference>
<organism evidence="6 7">
    <name type="scientific">Karstenula rhodostoma CBS 690.94</name>
    <dbReference type="NCBI Taxonomy" id="1392251"/>
    <lineage>
        <taxon>Eukaryota</taxon>
        <taxon>Fungi</taxon>
        <taxon>Dikarya</taxon>
        <taxon>Ascomycota</taxon>
        <taxon>Pezizomycotina</taxon>
        <taxon>Dothideomycetes</taxon>
        <taxon>Pleosporomycetidae</taxon>
        <taxon>Pleosporales</taxon>
        <taxon>Massarineae</taxon>
        <taxon>Didymosphaeriaceae</taxon>
        <taxon>Karstenula</taxon>
    </lineage>
</organism>
<feature type="domain" description="Nephrocystin 3-like N-terminal" evidence="5">
    <location>
        <begin position="341"/>
        <end position="504"/>
    </location>
</feature>
<keyword evidence="1" id="KW-0677">Repeat</keyword>
<evidence type="ECO:0000256" key="2">
    <source>
        <dbReference type="PROSITE-ProRule" id="PRU00023"/>
    </source>
</evidence>
<dbReference type="SMART" id="SM00248">
    <property type="entry name" value="ANK"/>
    <property type="match status" value="3"/>
</dbReference>
<evidence type="ECO:0000259" key="4">
    <source>
        <dbReference type="Pfam" id="PF22939"/>
    </source>
</evidence>
<dbReference type="Proteomes" id="UP000799764">
    <property type="component" value="Unassembled WGS sequence"/>
</dbReference>
<evidence type="ECO:0000256" key="1">
    <source>
        <dbReference type="ARBA" id="ARBA00022737"/>
    </source>
</evidence>
<evidence type="ECO:0000259" key="5">
    <source>
        <dbReference type="Pfam" id="PF24883"/>
    </source>
</evidence>
<name>A0A9P4U8N1_9PLEO</name>
<dbReference type="Gene3D" id="1.25.40.20">
    <property type="entry name" value="Ankyrin repeat-containing domain"/>
    <property type="match status" value="1"/>
</dbReference>
<proteinExistence type="predicted"/>
<evidence type="ECO:0000313" key="7">
    <source>
        <dbReference type="Proteomes" id="UP000799764"/>
    </source>
</evidence>
<dbReference type="PANTHER" id="PTHR10622:SF13">
    <property type="entry name" value="NACHT DOMAIN-CONTAINING PROTEIN"/>
    <property type="match status" value="1"/>
</dbReference>
<feature type="domain" description="GPI inositol-deacylase winged helix" evidence="4">
    <location>
        <begin position="621"/>
        <end position="713"/>
    </location>
</feature>
<feature type="non-terminal residue" evidence="6">
    <location>
        <position position="951"/>
    </location>
</feature>
<sequence>MVCQPLHRSHGTAPALGFRVATSFLHCSLVFLQTTRTSLSLVQILGLMRLLHTASDGRFEWSKNYISNVEIPNYAILSHTWTDEEVTFDDLNNINNGKGLDSQNSEGYRKLRFCAEQAKRDGLVYFWVDTCCINKSDSSELQEAINSMFRWYQRAARCYVYLSDVEHDTLDEEGELAFKQSRWHTRGWTLQELLAPKSVEFFSKTGRRLGDKESLRHIIHGITGIPVDALHGGQISEFTVSERFSWTENRQTTREEDAAYCLLGIFGIYMPLIYGEGKDNATRRLKKVVHEASQDVTGDFVDSTQSGRQSQKERLRKICNWLSAPDPSANYHKAHKQRQAGTGIWLVEGEQFTRWKASAASRLWLHGIPGCGKTILSSTIIENMLHHCGDDPSMVTAYFYFDFKDTQKQGPELAIRSLLSQLLQRAVITPKSIDALFASCENTGRLPPLHEFLEAVRSTLQEFGQVYIIIDALDECKQRSELMDMLETVAGWQPNNLHLLLTSRKERDIESSLEKIVTEEDTICLQRDEVDKDIQRYIQQRLSDDKGLAKWNKDAAVRQEIEAAMMSGARGMFRWAVCQLDRLGKCRNRMMLRKSLATLPQTLDQTYEYILSDISEEDSDYAMRILQWLTFSERPLSIEEIAEVVALDAARDPAFDRDEVLEDPLEVLNICSSLVTVTVVEETSPGRSARVMRKRIAALAHYSVQEYLVSDRIKQGPAKRYGMEKVECQTSITKGCLKYLAQLQQPLSWETLPASALAIYVARFWGHHLRKTEEEMKEVSRLAMELLSMERPAYLTWIQLSDPDWPGLSTITKTLLDQGVDINAQGGAFGNALQAASLEGHEDVVRILLDDKTTDVNTQGGYYGNALQAASLEGHEKVVQMLLTSADVNAQGGDFGNALQAASLRGHERIVKLLLDKNANINAQGGYYGNALQAAASSGHAQVVKMMLNDA</sequence>
<dbReference type="AlphaFoldDB" id="A0A9P4U8N1"/>
<keyword evidence="7" id="KW-1185">Reference proteome</keyword>
<evidence type="ECO:0000313" key="6">
    <source>
        <dbReference type="EMBL" id="KAF2440363.1"/>
    </source>
</evidence>
<dbReference type="Pfam" id="PF12796">
    <property type="entry name" value="Ank_2"/>
    <property type="match status" value="1"/>
</dbReference>
<evidence type="ECO:0000259" key="3">
    <source>
        <dbReference type="Pfam" id="PF06985"/>
    </source>
</evidence>
<dbReference type="InterPro" id="IPR036770">
    <property type="entry name" value="Ankyrin_rpt-contain_sf"/>
</dbReference>
<comment type="caution">
    <text evidence="6">The sequence shown here is derived from an EMBL/GenBank/DDBJ whole genome shotgun (WGS) entry which is preliminary data.</text>
</comment>
<feature type="domain" description="Heterokaryon incompatibility" evidence="3">
    <location>
        <begin position="74"/>
        <end position="169"/>
    </location>
</feature>
<feature type="repeat" description="ANK" evidence="2">
    <location>
        <begin position="894"/>
        <end position="926"/>
    </location>
</feature>
<dbReference type="EMBL" id="MU001507">
    <property type="protein sequence ID" value="KAF2440363.1"/>
    <property type="molecule type" value="Genomic_DNA"/>
</dbReference>
<dbReference type="OrthoDB" id="1577640at2759"/>
<dbReference type="InterPro" id="IPR056884">
    <property type="entry name" value="NPHP3-like_N"/>
</dbReference>
<dbReference type="SUPFAM" id="SSF52540">
    <property type="entry name" value="P-loop containing nucleoside triphosphate hydrolases"/>
    <property type="match status" value="1"/>
</dbReference>
<dbReference type="InterPro" id="IPR010730">
    <property type="entry name" value="HET"/>
</dbReference>
<reference evidence="6" key="1">
    <citation type="journal article" date="2020" name="Stud. Mycol.">
        <title>101 Dothideomycetes genomes: a test case for predicting lifestyles and emergence of pathogens.</title>
        <authorList>
            <person name="Haridas S."/>
            <person name="Albert R."/>
            <person name="Binder M."/>
            <person name="Bloem J."/>
            <person name="Labutti K."/>
            <person name="Salamov A."/>
            <person name="Andreopoulos B."/>
            <person name="Baker S."/>
            <person name="Barry K."/>
            <person name="Bills G."/>
            <person name="Bluhm B."/>
            <person name="Cannon C."/>
            <person name="Castanera R."/>
            <person name="Culley D."/>
            <person name="Daum C."/>
            <person name="Ezra D."/>
            <person name="Gonzalez J."/>
            <person name="Henrissat B."/>
            <person name="Kuo A."/>
            <person name="Liang C."/>
            <person name="Lipzen A."/>
            <person name="Lutzoni F."/>
            <person name="Magnuson J."/>
            <person name="Mondo S."/>
            <person name="Nolan M."/>
            <person name="Ohm R."/>
            <person name="Pangilinan J."/>
            <person name="Park H.-J."/>
            <person name="Ramirez L."/>
            <person name="Alfaro M."/>
            <person name="Sun H."/>
            <person name="Tritt A."/>
            <person name="Yoshinaga Y."/>
            <person name="Zwiers L.-H."/>
            <person name="Turgeon B."/>
            <person name="Goodwin S."/>
            <person name="Spatafora J."/>
            <person name="Crous P."/>
            <person name="Grigoriev I."/>
        </authorList>
    </citation>
    <scope>NUCLEOTIDE SEQUENCE</scope>
    <source>
        <strain evidence="6">CBS 690.94</strain>
    </source>
</reference>
<dbReference type="InterPro" id="IPR002110">
    <property type="entry name" value="Ankyrin_rpt"/>
</dbReference>
<dbReference type="PROSITE" id="PS50088">
    <property type="entry name" value="ANK_REPEAT"/>
    <property type="match status" value="1"/>
</dbReference>
<dbReference type="Gene3D" id="3.40.50.300">
    <property type="entry name" value="P-loop containing nucleotide triphosphate hydrolases"/>
    <property type="match status" value="1"/>
</dbReference>
<gene>
    <name evidence="6" type="ORF">P171DRAFT_394752</name>
</gene>
<dbReference type="PANTHER" id="PTHR10622">
    <property type="entry name" value="HET DOMAIN-CONTAINING PROTEIN"/>
    <property type="match status" value="1"/>
</dbReference>
<dbReference type="Pfam" id="PF22939">
    <property type="entry name" value="WHD_GPIID"/>
    <property type="match status" value="1"/>
</dbReference>
<dbReference type="Pfam" id="PF24883">
    <property type="entry name" value="NPHP3_N"/>
    <property type="match status" value="1"/>
</dbReference>
<protein>
    <submittedName>
        <fullName evidence="6">HET-domain-containing protein</fullName>
    </submittedName>
</protein>
<dbReference type="InterPro" id="IPR027417">
    <property type="entry name" value="P-loop_NTPase"/>
</dbReference>